<evidence type="ECO:0000256" key="5">
    <source>
        <dbReference type="PIRSR" id="PIRSR000429-1"/>
    </source>
</evidence>
<dbReference type="CDD" id="cd00751">
    <property type="entry name" value="thiolase"/>
    <property type="match status" value="1"/>
</dbReference>
<reference evidence="9" key="1">
    <citation type="journal article" date="2016" name="Sci. Rep.">
        <title>Molecular characterization of firefly nuptial gifts: a multi-omics approach sheds light on postcopulatory sexual selection.</title>
        <authorList>
            <person name="Al-Wathiqui N."/>
            <person name="Fallon T.R."/>
            <person name="South A."/>
            <person name="Weng J.K."/>
            <person name="Lewis S.M."/>
        </authorList>
    </citation>
    <scope>NUCLEOTIDE SEQUENCE</scope>
</reference>
<proteinExistence type="inferred from homology"/>
<keyword evidence="4 6" id="KW-0012">Acyltransferase</keyword>
<dbReference type="Proteomes" id="UP000327044">
    <property type="component" value="Unassembled WGS sequence"/>
</dbReference>
<sequence>MECNDVYIVSACRTAIGAFNGQFSKIPAINLGSTVIQECFKRANVSPENVSEVIMGHVLTAGQGQNPARLASKNAGIPIEVPSYTVNMLCGSGLKAIALGYQSVKSGDSDFVICGGQENMTLAQHAAHVRAGVKFGSIDLKDTMLVDGLVDTFHGVHMGVTAEFIAQKYNVSREAQDNFALQSQMKAAEAIRNGHFVKEVVAVAQLKPPMLLTNDEFVKPDTSIEKLSKLNTPFEKDASKSPSVTAGNASGINDGAAAVMLCSASQIKSRNLKPLARIVAFAQSGLEPMEMGLGPVKAVELVLKRSGWSKEEVDLFELNEAFASQSLVVVDQLGLDVKKINISGGAIALGHPIGASGARILVTLIYNLQRTQLTKGVAALCIGGGMGIAMAIERL</sequence>
<keyword evidence="11" id="KW-1185">Reference proteome</keyword>
<dbReference type="InterPro" id="IPR020616">
    <property type="entry name" value="Thiolase_N"/>
</dbReference>
<evidence type="ECO:0000256" key="4">
    <source>
        <dbReference type="ARBA" id="ARBA00023315"/>
    </source>
</evidence>
<dbReference type="EMBL" id="VVIM01000001">
    <property type="protein sequence ID" value="KAB0805252.1"/>
    <property type="molecule type" value="Genomic_DNA"/>
</dbReference>
<dbReference type="PROSITE" id="PS00098">
    <property type="entry name" value="THIOLASE_1"/>
    <property type="match status" value="1"/>
</dbReference>
<comment type="pathway">
    <text evidence="1">Lipid metabolism.</text>
</comment>
<dbReference type="InterPro" id="IPR016039">
    <property type="entry name" value="Thiolase-like"/>
</dbReference>
<dbReference type="InterPro" id="IPR020615">
    <property type="entry name" value="Thiolase_acyl_enz_int_AS"/>
</dbReference>
<feature type="domain" description="Thiolase C-terminal" evidence="8">
    <location>
        <begin position="272"/>
        <end position="394"/>
    </location>
</feature>
<reference evidence="10 11" key="2">
    <citation type="journal article" date="2018" name="Elife">
        <title>Firefly genomes illuminate parallel origins of bioluminescence in beetles.</title>
        <authorList>
            <person name="Fallon T.R."/>
            <person name="Lower S.E."/>
            <person name="Chang C.H."/>
            <person name="Bessho-Uehara M."/>
            <person name="Martin G.J."/>
            <person name="Bewick A.J."/>
            <person name="Behringer M."/>
            <person name="Debat H.J."/>
            <person name="Wong I."/>
            <person name="Day J.C."/>
            <person name="Suvorov A."/>
            <person name="Silva C.J."/>
            <person name="Stanger-Hall K.F."/>
            <person name="Hall D.W."/>
            <person name="Schmitz R.J."/>
            <person name="Nelson D.R."/>
            <person name="Lewis S.M."/>
            <person name="Shigenobu S."/>
            <person name="Bybee S.M."/>
            <person name="Larracuente A.M."/>
            <person name="Oba Y."/>
            <person name="Weng J.K."/>
        </authorList>
    </citation>
    <scope>NUCLEOTIDE SEQUENCE [LARGE SCALE GENOMIC DNA]</scope>
    <source>
        <strain evidence="10">1611_PpyrPB1</strain>
        <tissue evidence="10">Whole body</tissue>
    </source>
</reference>
<dbReference type="InterPro" id="IPR020613">
    <property type="entry name" value="Thiolase_CS"/>
</dbReference>
<dbReference type="FunCoup" id="A0A1Y1KYC2">
    <property type="interactions" value="655"/>
</dbReference>
<dbReference type="InterPro" id="IPR002155">
    <property type="entry name" value="Thiolase"/>
</dbReference>
<protein>
    <recommendedName>
        <fullName evidence="12">Acetyl-CoA acetyltransferase, cytosolic</fullName>
    </recommendedName>
</protein>
<dbReference type="FunFam" id="3.40.47.10:FF:000010">
    <property type="entry name" value="Acetyl-CoA acetyltransferase (Thiolase)"/>
    <property type="match status" value="1"/>
</dbReference>
<feature type="active site" description="Proton acceptor" evidence="5">
    <location>
        <position position="351"/>
    </location>
</feature>
<dbReference type="NCBIfam" id="TIGR01930">
    <property type="entry name" value="AcCoA-C-Actrans"/>
    <property type="match status" value="1"/>
</dbReference>
<evidence type="ECO:0008006" key="12">
    <source>
        <dbReference type="Google" id="ProtNLM"/>
    </source>
</evidence>
<evidence type="ECO:0000256" key="1">
    <source>
        <dbReference type="ARBA" id="ARBA00005189"/>
    </source>
</evidence>
<organism evidence="9">
    <name type="scientific">Photinus pyralis</name>
    <name type="common">Common eastern firefly</name>
    <name type="synonym">Lampyris pyralis</name>
    <dbReference type="NCBI Taxonomy" id="7054"/>
    <lineage>
        <taxon>Eukaryota</taxon>
        <taxon>Metazoa</taxon>
        <taxon>Ecdysozoa</taxon>
        <taxon>Arthropoda</taxon>
        <taxon>Hexapoda</taxon>
        <taxon>Insecta</taxon>
        <taxon>Pterygota</taxon>
        <taxon>Neoptera</taxon>
        <taxon>Endopterygota</taxon>
        <taxon>Coleoptera</taxon>
        <taxon>Polyphaga</taxon>
        <taxon>Elateriformia</taxon>
        <taxon>Elateroidea</taxon>
        <taxon>Lampyridae</taxon>
        <taxon>Lampyrinae</taxon>
        <taxon>Photinus</taxon>
    </lineage>
</organism>
<dbReference type="Pfam" id="PF02803">
    <property type="entry name" value="Thiolase_C"/>
    <property type="match status" value="1"/>
</dbReference>
<dbReference type="SUPFAM" id="SSF53901">
    <property type="entry name" value="Thiolase-like"/>
    <property type="match status" value="2"/>
</dbReference>
<evidence type="ECO:0000256" key="3">
    <source>
        <dbReference type="ARBA" id="ARBA00022679"/>
    </source>
</evidence>
<dbReference type="PIRSF" id="PIRSF000429">
    <property type="entry name" value="Ac-CoA_Ac_transf"/>
    <property type="match status" value="1"/>
</dbReference>
<evidence type="ECO:0000313" key="10">
    <source>
        <dbReference type="EMBL" id="KAB0805252.1"/>
    </source>
</evidence>
<evidence type="ECO:0000256" key="2">
    <source>
        <dbReference type="ARBA" id="ARBA00010982"/>
    </source>
</evidence>
<dbReference type="OrthoDB" id="5404651at2759"/>
<name>A0A1Y1KYC2_PHOPY</name>
<dbReference type="PANTHER" id="PTHR18919:SF107">
    <property type="entry name" value="ACETYL-COA ACETYLTRANSFERASE, CYTOSOLIC"/>
    <property type="match status" value="1"/>
</dbReference>
<dbReference type="PANTHER" id="PTHR18919">
    <property type="entry name" value="ACETYL-COA C-ACYLTRANSFERASE"/>
    <property type="match status" value="1"/>
</dbReference>
<gene>
    <name evidence="10" type="ORF">PPYR_02222</name>
</gene>
<feature type="domain" description="Thiolase N-terminal" evidence="7">
    <location>
        <begin position="6"/>
        <end position="265"/>
    </location>
</feature>
<dbReference type="Pfam" id="PF00108">
    <property type="entry name" value="Thiolase_N"/>
    <property type="match status" value="1"/>
</dbReference>
<comment type="similarity">
    <text evidence="2 6">Belongs to the thiolase-like superfamily. Thiolase family.</text>
</comment>
<evidence type="ECO:0000259" key="8">
    <source>
        <dbReference type="Pfam" id="PF02803"/>
    </source>
</evidence>
<evidence type="ECO:0000313" key="9">
    <source>
        <dbReference type="EMBL" id="JAV64685.1"/>
    </source>
</evidence>
<keyword evidence="3 6" id="KW-0808">Transferase</keyword>
<dbReference type="AlphaFoldDB" id="A0A1Y1KYC2"/>
<feature type="active site" description="Proton acceptor" evidence="5">
    <location>
        <position position="381"/>
    </location>
</feature>
<reference evidence="10" key="3">
    <citation type="submission" date="2019-08" db="EMBL/GenBank/DDBJ databases">
        <authorList>
            <consortium name="Photinus pyralis genome working group"/>
            <person name="Fallon T.R."/>
            <person name="Sander Lower S.E."/>
            <person name="Weng J.-K."/>
        </authorList>
    </citation>
    <scope>NUCLEOTIDE SEQUENCE</scope>
    <source>
        <strain evidence="10">1611_PpyrPB1</strain>
        <tissue evidence="10">Whole body</tissue>
    </source>
</reference>
<dbReference type="EMBL" id="GEZM01074058">
    <property type="protein sequence ID" value="JAV64685.1"/>
    <property type="molecule type" value="Transcribed_RNA"/>
</dbReference>
<dbReference type="PROSITE" id="PS00737">
    <property type="entry name" value="THIOLASE_2"/>
    <property type="match status" value="1"/>
</dbReference>
<dbReference type="InterPro" id="IPR020617">
    <property type="entry name" value="Thiolase_C"/>
</dbReference>
<dbReference type="InParanoid" id="A0A1Y1KYC2"/>
<evidence type="ECO:0000256" key="6">
    <source>
        <dbReference type="RuleBase" id="RU003557"/>
    </source>
</evidence>
<accession>A0A1Y1KYC2</accession>
<dbReference type="GO" id="GO:0003988">
    <property type="term" value="F:acetyl-CoA C-acyltransferase activity"/>
    <property type="evidence" value="ECO:0007669"/>
    <property type="project" value="UniProtKB-ARBA"/>
</dbReference>
<dbReference type="PROSITE" id="PS00099">
    <property type="entry name" value="THIOLASE_3"/>
    <property type="match status" value="1"/>
</dbReference>
<evidence type="ECO:0000259" key="7">
    <source>
        <dbReference type="Pfam" id="PF00108"/>
    </source>
</evidence>
<dbReference type="InterPro" id="IPR020610">
    <property type="entry name" value="Thiolase_AS"/>
</dbReference>
<evidence type="ECO:0000313" key="11">
    <source>
        <dbReference type="Proteomes" id="UP000327044"/>
    </source>
</evidence>
<feature type="active site" description="Acyl-thioester intermediate" evidence="5">
    <location>
        <position position="90"/>
    </location>
</feature>
<dbReference type="Gene3D" id="3.40.47.10">
    <property type="match status" value="2"/>
</dbReference>